<proteinExistence type="predicted"/>
<dbReference type="EMBL" id="GEIB01001457">
    <property type="protein sequence ID" value="JAR86790.1"/>
    <property type="molecule type" value="Transcribed_RNA"/>
</dbReference>
<dbReference type="Gene3D" id="1.20.120.20">
    <property type="entry name" value="Apolipoprotein"/>
    <property type="match status" value="1"/>
</dbReference>
<keyword evidence="1" id="KW-0732">Signal</keyword>
<evidence type="ECO:0000313" key="2">
    <source>
        <dbReference type="EMBL" id="JAR86790.1"/>
    </source>
</evidence>
<sequence>RQRTGQHLADMKLHLLLALAVVASVVSYSTCQDDYWYAVSDADVEEEYFIETLKNVSTTIKDRLGKLVGKAAETTAKLKKTAKDGGQEIKNHLKELWREIRESRDRLKDKLRELFVPARYSDDSKVRSFEPIRVKLYHVLSQLKEGSNLERVLDIFRDICQEIESKVVRYFRSKPAQYSEDLDAAEATYIIKALKELHVTVKGKLSEIVDKIKVKSAELKTKIGGKA</sequence>
<accession>A0A147B7P5</accession>
<dbReference type="SUPFAM" id="SSF58113">
    <property type="entry name" value="Apolipoprotein A-I"/>
    <property type="match status" value="1"/>
</dbReference>
<feature type="signal peptide" evidence="1">
    <location>
        <begin position="1"/>
        <end position="31"/>
    </location>
</feature>
<evidence type="ECO:0000256" key="1">
    <source>
        <dbReference type="SAM" id="SignalP"/>
    </source>
</evidence>
<feature type="non-terminal residue" evidence="2">
    <location>
        <position position="1"/>
    </location>
</feature>
<feature type="non-terminal residue" evidence="2">
    <location>
        <position position="227"/>
    </location>
</feature>
<organism evidence="2">
    <name type="scientific">Alectorobius mimon</name>
    <dbReference type="NCBI Taxonomy" id="360319"/>
    <lineage>
        <taxon>Eukaryota</taxon>
        <taxon>Metazoa</taxon>
        <taxon>Ecdysozoa</taxon>
        <taxon>Arthropoda</taxon>
        <taxon>Chelicerata</taxon>
        <taxon>Arachnida</taxon>
        <taxon>Acari</taxon>
        <taxon>Parasitiformes</taxon>
        <taxon>Ixodida</taxon>
        <taxon>Ixodoidea</taxon>
        <taxon>Argasidae</taxon>
        <taxon>Ornithodorinae</taxon>
        <taxon>Alectorobius</taxon>
    </lineage>
</organism>
<protein>
    <submittedName>
        <fullName evidence="2">Dna double strand break repair rad50</fullName>
    </submittedName>
</protein>
<reference evidence="2" key="1">
    <citation type="submission" date="2016-03" db="EMBL/GenBank/DDBJ databases">
        <title>Gut transcriptome analysis on engorged females of Ornithodoros mimon (Acari: Argasidae) and phylogenetic inferences of soft ticks.</title>
        <authorList>
            <person name="Landulfo G.A."/>
            <person name="Giovanni D."/>
            <person name="Carvalho E."/>
            <person name="Junqueira-de-Azevedo I."/>
            <person name="Patane J."/>
            <person name="Mendoca R."/>
            <person name="Barros-Battesti D."/>
        </authorList>
    </citation>
    <scope>NUCLEOTIDE SEQUENCE</scope>
    <source>
        <strain evidence="2">Females</strain>
        <tissue evidence="2">Gut</tissue>
    </source>
</reference>
<feature type="chain" id="PRO_5007541829" evidence="1">
    <location>
        <begin position="32"/>
        <end position="227"/>
    </location>
</feature>
<dbReference type="AlphaFoldDB" id="A0A147B7P5"/>
<name>A0A147B7P5_9ACAR</name>